<dbReference type="EMBL" id="DVHL01000016">
    <property type="protein sequence ID" value="HIR65630.1"/>
    <property type="molecule type" value="Genomic_DNA"/>
</dbReference>
<dbReference type="InterPro" id="IPR017896">
    <property type="entry name" value="4Fe4S_Fe-S-bd"/>
</dbReference>
<reference evidence="6" key="1">
    <citation type="submission" date="2020-10" db="EMBL/GenBank/DDBJ databases">
        <authorList>
            <person name="Gilroy R."/>
        </authorList>
    </citation>
    <scope>NUCLEOTIDE SEQUENCE</scope>
    <source>
        <strain evidence="6">CHK121-14286</strain>
    </source>
</reference>
<dbReference type="Pfam" id="PF13370">
    <property type="entry name" value="Fer4_13"/>
    <property type="match status" value="1"/>
</dbReference>
<keyword evidence="4" id="KW-0249">Electron transport</keyword>
<evidence type="ECO:0000259" key="5">
    <source>
        <dbReference type="PROSITE" id="PS51379"/>
    </source>
</evidence>
<keyword evidence="3 4" id="KW-0411">Iron-sulfur</keyword>
<sequence>MKIKVTEECIGCGLCAGICPQVFEMDGDRSTVVGDGDCCVDAVQEAAAACPVNAIETE</sequence>
<evidence type="ECO:0000256" key="4">
    <source>
        <dbReference type="RuleBase" id="RU368020"/>
    </source>
</evidence>
<protein>
    <recommendedName>
        <fullName evidence="4">Ferredoxin</fullName>
    </recommendedName>
</protein>
<reference evidence="6" key="2">
    <citation type="journal article" date="2021" name="PeerJ">
        <title>Extensive microbial diversity within the chicken gut microbiome revealed by metagenomics and culture.</title>
        <authorList>
            <person name="Gilroy R."/>
            <person name="Ravi A."/>
            <person name="Getino M."/>
            <person name="Pursley I."/>
            <person name="Horton D.L."/>
            <person name="Alikhan N.F."/>
            <person name="Baker D."/>
            <person name="Gharbi K."/>
            <person name="Hall N."/>
            <person name="Watson M."/>
            <person name="Adriaenssens E.M."/>
            <person name="Foster-Nyarko E."/>
            <person name="Jarju S."/>
            <person name="Secka A."/>
            <person name="Antonio M."/>
            <person name="Oren A."/>
            <person name="Chaudhuri R.R."/>
            <person name="La Ragione R."/>
            <person name="Hildebrand F."/>
            <person name="Pallen M.J."/>
        </authorList>
    </citation>
    <scope>NUCLEOTIDE SEQUENCE</scope>
    <source>
        <strain evidence="6">CHK121-14286</strain>
    </source>
</reference>
<keyword evidence="1 4" id="KW-0479">Metal-binding</keyword>
<accession>A0A9D1J7Q9</accession>
<dbReference type="Gene3D" id="3.30.70.20">
    <property type="match status" value="1"/>
</dbReference>
<dbReference type="Proteomes" id="UP000824200">
    <property type="component" value="Unassembled WGS sequence"/>
</dbReference>
<proteinExistence type="predicted"/>
<dbReference type="GO" id="GO:0005506">
    <property type="term" value="F:iron ion binding"/>
    <property type="evidence" value="ECO:0007669"/>
    <property type="project" value="UniProtKB-UniRule"/>
</dbReference>
<dbReference type="InterPro" id="IPR001080">
    <property type="entry name" value="3Fe4S_ferredoxin"/>
</dbReference>
<dbReference type="PROSITE" id="PS51379">
    <property type="entry name" value="4FE4S_FER_2"/>
    <property type="match status" value="1"/>
</dbReference>
<organism evidence="6 7">
    <name type="scientific">Candidatus Fimimonas gallinarum</name>
    <dbReference type="NCBI Taxonomy" id="2840821"/>
    <lineage>
        <taxon>Bacteria</taxon>
        <taxon>Pseudomonadati</taxon>
        <taxon>Myxococcota</taxon>
        <taxon>Myxococcia</taxon>
        <taxon>Myxococcales</taxon>
        <taxon>Cystobacterineae</taxon>
        <taxon>Myxococcaceae</taxon>
        <taxon>Myxococcaceae incertae sedis</taxon>
        <taxon>Candidatus Fimimonas</taxon>
    </lineage>
</organism>
<evidence type="ECO:0000313" key="6">
    <source>
        <dbReference type="EMBL" id="HIR65630.1"/>
    </source>
</evidence>
<dbReference type="InterPro" id="IPR017900">
    <property type="entry name" value="4Fe4S_Fe_S_CS"/>
</dbReference>
<dbReference type="AlphaFoldDB" id="A0A9D1J7Q9"/>
<name>A0A9D1J7Q9_9BACT</name>
<evidence type="ECO:0000256" key="3">
    <source>
        <dbReference type="ARBA" id="ARBA00023014"/>
    </source>
</evidence>
<dbReference type="PROSITE" id="PS00198">
    <property type="entry name" value="4FE4S_FER_1"/>
    <property type="match status" value="1"/>
</dbReference>
<keyword evidence="4" id="KW-0813">Transport</keyword>
<comment type="function">
    <text evidence="4">Ferredoxins are iron-sulfur proteins that transfer electrons in a wide variety of metabolic reactions.</text>
</comment>
<feature type="domain" description="4Fe-4S ferredoxin-type" evidence="5">
    <location>
        <begin position="1"/>
        <end position="28"/>
    </location>
</feature>
<evidence type="ECO:0000256" key="1">
    <source>
        <dbReference type="ARBA" id="ARBA00022723"/>
    </source>
</evidence>
<gene>
    <name evidence="6" type="ORF">IAC95_01915</name>
</gene>
<evidence type="ECO:0000256" key="2">
    <source>
        <dbReference type="ARBA" id="ARBA00023004"/>
    </source>
</evidence>
<keyword evidence="2 4" id="KW-0408">Iron</keyword>
<comment type="caution">
    <text evidence="6">The sequence shown here is derived from an EMBL/GenBank/DDBJ whole genome shotgun (WGS) entry which is preliminary data.</text>
</comment>
<dbReference type="PRINTS" id="PR00352">
    <property type="entry name" value="3FE4SFRDOXIN"/>
</dbReference>
<evidence type="ECO:0000313" key="7">
    <source>
        <dbReference type="Proteomes" id="UP000824200"/>
    </source>
</evidence>
<dbReference type="SUPFAM" id="SSF54862">
    <property type="entry name" value="4Fe-4S ferredoxins"/>
    <property type="match status" value="1"/>
</dbReference>
<dbReference type="GO" id="GO:0009055">
    <property type="term" value="F:electron transfer activity"/>
    <property type="evidence" value="ECO:0007669"/>
    <property type="project" value="UniProtKB-UniRule"/>
</dbReference>
<dbReference type="GO" id="GO:0051536">
    <property type="term" value="F:iron-sulfur cluster binding"/>
    <property type="evidence" value="ECO:0007669"/>
    <property type="project" value="UniProtKB-KW"/>
</dbReference>